<reference evidence="2" key="1">
    <citation type="submission" date="2020-03" db="EMBL/GenBank/DDBJ databases">
        <title>Genome of Pelagibius litoralis DSM 21314T.</title>
        <authorList>
            <person name="Wang G."/>
        </authorList>
    </citation>
    <scope>NUCLEOTIDE SEQUENCE</scope>
    <source>
        <strain evidence="2">DSM 21314</strain>
    </source>
</reference>
<evidence type="ECO:0000313" key="2">
    <source>
        <dbReference type="EMBL" id="NIA68816.1"/>
    </source>
</evidence>
<feature type="transmembrane region" description="Helical" evidence="1">
    <location>
        <begin position="45"/>
        <end position="69"/>
    </location>
</feature>
<keyword evidence="1" id="KW-0472">Membrane</keyword>
<protein>
    <submittedName>
        <fullName evidence="2">Uncharacterized protein</fullName>
    </submittedName>
</protein>
<keyword evidence="1" id="KW-0812">Transmembrane</keyword>
<keyword evidence="3" id="KW-1185">Reference proteome</keyword>
<evidence type="ECO:0000313" key="3">
    <source>
        <dbReference type="Proteomes" id="UP000761264"/>
    </source>
</evidence>
<proteinExistence type="predicted"/>
<organism evidence="2 3">
    <name type="scientific">Pelagibius litoralis</name>
    <dbReference type="NCBI Taxonomy" id="374515"/>
    <lineage>
        <taxon>Bacteria</taxon>
        <taxon>Pseudomonadati</taxon>
        <taxon>Pseudomonadota</taxon>
        <taxon>Alphaproteobacteria</taxon>
        <taxon>Rhodospirillales</taxon>
        <taxon>Rhodovibrionaceae</taxon>
        <taxon>Pelagibius</taxon>
    </lineage>
</organism>
<feature type="transmembrane region" description="Helical" evidence="1">
    <location>
        <begin position="204"/>
        <end position="228"/>
    </location>
</feature>
<dbReference type="EMBL" id="JAAQPH010000006">
    <property type="protein sequence ID" value="NIA68816.1"/>
    <property type="molecule type" value="Genomic_DNA"/>
</dbReference>
<gene>
    <name evidence="2" type="ORF">HBA54_09455</name>
</gene>
<feature type="transmembrane region" description="Helical" evidence="1">
    <location>
        <begin position="155"/>
        <end position="178"/>
    </location>
</feature>
<name>A0A967C744_9PROT</name>
<dbReference type="AlphaFoldDB" id="A0A967C744"/>
<keyword evidence="1" id="KW-1133">Transmembrane helix</keyword>
<dbReference type="Proteomes" id="UP000761264">
    <property type="component" value="Unassembled WGS sequence"/>
</dbReference>
<sequence>MQAIKYPMALLPAGVFLYFLDQGFTAVFGAHLPAVLRRSSMTDNIGIPLSLTVIGLLCLLFLTIVGLTFGNWLTRAVARNGGLRCGLYLGETFSGARYYVEYPRAGKALMTFKTNDAGNPSAQSFRHLFRYHLLDDAGLRLEHQETGLHHGVEQLIISLITFWLIFIFVGLAFLPSMIFEVLRAPRLPENGFFLPLQMIYADQVLLPSMPGLALAFAATLALGLAALWRRHSLLVYYEETRPNATARPRVQSGEILDGRIIERSRIDPVWYHTPHVGYSLEIAGRFEPPVVLGFSLAASPDCPVYAGLERAAATDGKVRVWVDPHARIRPLSESLAEVGE</sequence>
<accession>A0A967C744</accession>
<comment type="caution">
    <text evidence="2">The sequence shown here is derived from an EMBL/GenBank/DDBJ whole genome shotgun (WGS) entry which is preliminary data.</text>
</comment>
<evidence type="ECO:0000256" key="1">
    <source>
        <dbReference type="SAM" id="Phobius"/>
    </source>
</evidence>
<dbReference type="RefSeq" id="WP_167223814.1">
    <property type="nucleotide sequence ID" value="NZ_JAAQPH010000006.1"/>
</dbReference>